<evidence type="ECO:0000256" key="2">
    <source>
        <dbReference type="ARBA" id="ARBA00010792"/>
    </source>
</evidence>
<evidence type="ECO:0000313" key="9">
    <source>
        <dbReference type="EMBL" id="MBT1709949.1"/>
    </source>
</evidence>
<dbReference type="Proteomes" id="UP001319080">
    <property type="component" value="Unassembled WGS sequence"/>
</dbReference>
<feature type="domain" description="VTT" evidence="8">
    <location>
        <begin position="42"/>
        <end position="168"/>
    </location>
</feature>
<dbReference type="InterPro" id="IPR032816">
    <property type="entry name" value="VTT_dom"/>
</dbReference>
<keyword evidence="4 7" id="KW-0812">Transmembrane</keyword>
<dbReference type="PANTHER" id="PTHR30353">
    <property type="entry name" value="INNER MEMBRANE PROTEIN DEDA-RELATED"/>
    <property type="match status" value="1"/>
</dbReference>
<gene>
    <name evidence="9" type="ORF">KK062_17015</name>
</gene>
<accession>A0AAP2GR41</accession>
<evidence type="ECO:0000259" key="8">
    <source>
        <dbReference type="Pfam" id="PF09335"/>
    </source>
</evidence>
<dbReference type="GO" id="GO:0005886">
    <property type="term" value="C:plasma membrane"/>
    <property type="evidence" value="ECO:0007669"/>
    <property type="project" value="UniProtKB-SubCell"/>
</dbReference>
<keyword evidence="6 7" id="KW-0472">Membrane</keyword>
<dbReference type="AlphaFoldDB" id="A0AAP2GR41"/>
<comment type="subcellular location">
    <subcellularLocation>
        <location evidence="1 7">Cell membrane</location>
        <topology evidence="1 7">Multi-pass membrane protein</topology>
    </subcellularLocation>
</comment>
<evidence type="ECO:0000256" key="6">
    <source>
        <dbReference type="ARBA" id="ARBA00023136"/>
    </source>
</evidence>
<evidence type="ECO:0000256" key="7">
    <source>
        <dbReference type="RuleBase" id="RU367016"/>
    </source>
</evidence>
<feature type="transmembrane region" description="Helical" evidence="7">
    <location>
        <begin position="149"/>
        <end position="171"/>
    </location>
</feature>
<dbReference type="InterPro" id="IPR032818">
    <property type="entry name" value="DedA-like"/>
</dbReference>
<comment type="caution">
    <text evidence="9">The sequence shown here is derived from an EMBL/GenBank/DDBJ whole genome shotgun (WGS) entry which is preliminary data.</text>
</comment>
<organism evidence="9 10">
    <name type="scientific">Dawidia cretensis</name>
    <dbReference type="NCBI Taxonomy" id="2782350"/>
    <lineage>
        <taxon>Bacteria</taxon>
        <taxon>Pseudomonadati</taxon>
        <taxon>Bacteroidota</taxon>
        <taxon>Cytophagia</taxon>
        <taxon>Cytophagales</taxon>
        <taxon>Chryseotaleaceae</taxon>
        <taxon>Dawidia</taxon>
    </lineage>
</organism>
<dbReference type="RefSeq" id="WP_254085529.1">
    <property type="nucleotide sequence ID" value="NZ_JAHESE010000018.1"/>
</dbReference>
<evidence type="ECO:0000256" key="1">
    <source>
        <dbReference type="ARBA" id="ARBA00004651"/>
    </source>
</evidence>
<keyword evidence="5 7" id="KW-1133">Transmembrane helix</keyword>
<dbReference type="EMBL" id="JAHESE010000018">
    <property type="protein sequence ID" value="MBT1709949.1"/>
    <property type="molecule type" value="Genomic_DNA"/>
</dbReference>
<evidence type="ECO:0000256" key="4">
    <source>
        <dbReference type="ARBA" id="ARBA00022692"/>
    </source>
</evidence>
<feature type="transmembrane region" description="Helical" evidence="7">
    <location>
        <begin position="63"/>
        <end position="84"/>
    </location>
</feature>
<comment type="similarity">
    <text evidence="2 7">Belongs to the DedA family.</text>
</comment>
<reference evidence="9 10" key="1">
    <citation type="submission" date="2021-05" db="EMBL/GenBank/DDBJ databases">
        <title>A Polyphasic approach of four new species of the genus Ohtaekwangia: Ohtaekwangia histidinii sp. nov., Ohtaekwangia cretensis sp. nov., Ohtaekwangia indiensis sp. nov., Ohtaekwangia reichenbachii sp. nov. from diverse environment.</title>
        <authorList>
            <person name="Octaviana S."/>
        </authorList>
    </citation>
    <scope>NUCLEOTIDE SEQUENCE [LARGE SCALE GENOMIC DNA]</scope>
    <source>
        <strain evidence="9 10">PWU5</strain>
    </source>
</reference>
<keyword evidence="3 7" id="KW-1003">Cell membrane</keyword>
<evidence type="ECO:0000313" key="10">
    <source>
        <dbReference type="Proteomes" id="UP001319080"/>
    </source>
</evidence>
<evidence type="ECO:0000256" key="5">
    <source>
        <dbReference type="ARBA" id="ARBA00022989"/>
    </source>
</evidence>
<protein>
    <submittedName>
        <fullName evidence="9">VTT domain-containing protein</fullName>
    </submittedName>
</protein>
<sequence length="215" mass="24449">MISAILPFVDLFNPEAIIRFGGVALLLFIIFAETGLFFGFFLPGDSLLFIAGILCESQFEMSIWLLIVMLVVVATAGTTVGYGFGRWSQRYLKNRRENFFYKKRYLDMAQEFYQKYGMMAFVLGRFLPVVRTFVPILAGMVRIAFGRFFFFNFVGAAVWIVVMVLAGHLLGKRFPAIIDHLELIVAGMILITTIPLVVSWLRQRNMAGKQNSDQN</sequence>
<evidence type="ECO:0000256" key="3">
    <source>
        <dbReference type="ARBA" id="ARBA00022475"/>
    </source>
</evidence>
<keyword evidence="10" id="KW-1185">Reference proteome</keyword>
<feature type="transmembrane region" description="Helical" evidence="7">
    <location>
        <begin position="16"/>
        <end position="42"/>
    </location>
</feature>
<name>A0AAP2GR41_9BACT</name>
<dbReference type="Pfam" id="PF09335">
    <property type="entry name" value="VTT_dom"/>
    <property type="match status" value="1"/>
</dbReference>
<feature type="transmembrane region" description="Helical" evidence="7">
    <location>
        <begin position="183"/>
        <end position="201"/>
    </location>
</feature>
<proteinExistence type="inferred from homology"/>
<dbReference type="PANTHER" id="PTHR30353:SF0">
    <property type="entry name" value="TRANSMEMBRANE PROTEIN"/>
    <property type="match status" value="1"/>
</dbReference>